<keyword evidence="2" id="KW-1185">Reference proteome</keyword>
<evidence type="ECO:0000313" key="1">
    <source>
        <dbReference type="EMBL" id="RDX76776.1"/>
    </source>
</evidence>
<organism evidence="1 2">
    <name type="scientific">Mucuna pruriens</name>
    <name type="common">Velvet bean</name>
    <name type="synonym">Dolichos pruriens</name>
    <dbReference type="NCBI Taxonomy" id="157652"/>
    <lineage>
        <taxon>Eukaryota</taxon>
        <taxon>Viridiplantae</taxon>
        <taxon>Streptophyta</taxon>
        <taxon>Embryophyta</taxon>
        <taxon>Tracheophyta</taxon>
        <taxon>Spermatophyta</taxon>
        <taxon>Magnoliopsida</taxon>
        <taxon>eudicotyledons</taxon>
        <taxon>Gunneridae</taxon>
        <taxon>Pentapetalae</taxon>
        <taxon>rosids</taxon>
        <taxon>fabids</taxon>
        <taxon>Fabales</taxon>
        <taxon>Fabaceae</taxon>
        <taxon>Papilionoideae</taxon>
        <taxon>50 kb inversion clade</taxon>
        <taxon>NPAAA clade</taxon>
        <taxon>indigoferoid/millettioid clade</taxon>
        <taxon>Phaseoleae</taxon>
        <taxon>Mucuna</taxon>
    </lineage>
</organism>
<sequence length="163" mass="18407">MEAFGLWSSREEQGAPKLIVAETIVTLNSLILAAKVPVPTLKSNPILISPGLIPRTSDIRKSDVWFESASSLTHLGISWLVRLKQSAHLKNPLRVALPARQAKFLHRLDPYILANLFSQKTSGFRFEYEDSVPRNDLREKNLDMAAAERRRARTPDELSIKYS</sequence>
<gene>
    <name evidence="1" type="ORF">CR513_43195</name>
</gene>
<reference evidence="1" key="1">
    <citation type="submission" date="2018-05" db="EMBL/GenBank/DDBJ databases">
        <title>Draft genome of Mucuna pruriens seed.</title>
        <authorList>
            <person name="Nnadi N.E."/>
            <person name="Vos R."/>
            <person name="Hasami M.H."/>
            <person name="Devisetty U.K."/>
            <person name="Aguiy J.C."/>
        </authorList>
    </citation>
    <scope>NUCLEOTIDE SEQUENCE [LARGE SCALE GENOMIC DNA]</scope>
    <source>
        <strain evidence="1">JCA_2017</strain>
    </source>
</reference>
<dbReference type="AlphaFoldDB" id="A0A371FES8"/>
<dbReference type="OrthoDB" id="10609327at2759"/>
<evidence type="ECO:0000313" key="2">
    <source>
        <dbReference type="Proteomes" id="UP000257109"/>
    </source>
</evidence>
<name>A0A371FES8_MUCPR</name>
<dbReference type="EMBL" id="QJKJ01009389">
    <property type="protein sequence ID" value="RDX76776.1"/>
    <property type="molecule type" value="Genomic_DNA"/>
</dbReference>
<comment type="caution">
    <text evidence="1">The sequence shown here is derived from an EMBL/GenBank/DDBJ whole genome shotgun (WGS) entry which is preliminary data.</text>
</comment>
<feature type="non-terminal residue" evidence="1">
    <location>
        <position position="1"/>
    </location>
</feature>
<dbReference type="Proteomes" id="UP000257109">
    <property type="component" value="Unassembled WGS sequence"/>
</dbReference>
<protein>
    <submittedName>
        <fullName evidence="1">Uncharacterized protein</fullName>
    </submittedName>
</protein>
<proteinExistence type="predicted"/>
<accession>A0A371FES8</accession>